<dbReference type="AlphaFoldDB" id="A0A182VYG4"/>
<name>A0A182VYG4_9DIPT</name>
<organism evidence="1 2">
    <name type="scientific">Anopheles minimus</name>
    <dbReference type="NCBI Taxonomy" id="112268"/>
    <lineage>
        <taxon>Eukaryota</taxon>
        <taxon>Metazoa</taxon>
        <taxon>Ecdysozoa</taxon>
        <taxon>Arthropoda</taxon>
        <taxon>Hexapoda</taxon>
        <taxon>Insecta</taxon>
        <taxon>Pterygota</taxon>
        <taxon>Neoptera</taxon>
        <taxon>Endopterygota</taxon>
        <taxon>Diptera</taxon>
        <taxon>Nematocera</taxon>
        <taxon>Culicoidea</taxon>
        <taxon>Culicidae</taxon>
        <taxon>Anophelinae</taxon>
        <taxon>Anopheles</taxon>
    </lineage>
</organism>
<dbReference type="VEuPathDB" id="VectorBase:AMIN003114"/>
<keyword evidence="2" id="KW-1185">Reference proteome</keyword>
<proteinExistence type="predicted"/>
<protein>
    <submittedName>
        <fullName evidence="1">Uncharacterized protein</fullName>
    </submittedName>
</protein>
<sequence>MNQLKELSCCGTLIFGGENFVSNVQHRNATPWMRMSRTQYASESAKILPSMDGRHSAYGQVQKRQSNR</sequence>
<dbReference type="Proteomes" id="UP000075920">
    <property type="component" value="Unassembled WGS sequence"/>
</dbReference>
<dbReference type="EnsemblMetazoa" id="AMIN003114-RA">
    <property type="protein sequence ID" value="AMIN003114-PA"/>
    <property type="gene ID" value="AMIN003114"/>
</dbReference>
<evidence type="ECO:0000313" key="2">
    <source>
        <dbReference type="Proteomes" id="UP000075920"/>
    </source>
</evidence>
<accession>A0A182VYG4</accession>
<reference evidence="2" key="1">
    <citation type="submission" date="2013-03" db="EMBL/GenBank/DDBJ databases">
        <title>The Genome Sequence of Anopheles minimus MINIMUS1.</title>
        <authorList>
            <consortium name="The Broad Institute Genomics Platform"/>
            <person name="Neafsey D.E."/>
            <person name="Walton C."/>
            <person name="Walker B."/>
            <person name="Young S.K."/>
            <person name="Zeng Q."/>
            <person name="Gargeya S."/>
            <person name="Fitzgerald M."/>
            <person name="Haas B."/>
            <person name="Abouelleil A."/>
            <person name="Allen A.W."/>
            <person name="Alvarado L."/>
            <person name="Arachchi H.M."/>
            <person name="Berlin A.M."/>
            <person name="Chapman S.B."/>
            <person name="Gainer-Dewar J."/>
            <person name="Goldberg J."/>
            <person name="Griggs A."/>
            <person name="Gujja S."/>
            <person name="Hansen M."/>
            <person name="Howarth C."/>
            <person name="Imamovic A."/>
            <person name="Ireland A."/>
            <person name="Larimer J."/>
            <person name="McCowan C."/>
            <person name="Murphy C."/>
            <person name="Pearson M."/>
            <person name="Poon T.W."/>
            <person name="Priest M."/>
            <person name="Roberts A."/>
            <person name="Saif S."/>
            <person name="Shea T."/>
            <person name="Sisk P."/>
            <person name="Sykes S."/>
            <person name="Wortman J."/>
            <person name="Nusbaum C."/>
            <person name="Birren B."/>
        </authorList>
    </citation>
    <scope>NUCLEOTIDE SEQUENCE [LARGE SCALE GENOMIC DNA]</scope>
    <source>
        <strain evidence="2">MINIMUS1</strain>
    </source>
</reference>
<evidence type="ECO:0000313" key="1">
    <source>
        <dbReference type="EnsemblMetazoa" id="AMIN003114-PA"/>
    </source>
</evidence>
<reference evidence="1" key="2">
    <citation type="submission" date="2020-05" db="UniProtKB">
        <authorList>
            <consortium name="EnsemblMetazoa"/>
        </authorList>
    </citation>
    <scope>IDENTIFICATION</scope>
    <source>
        <strain evidence="1">MINIMUS1</strain>
    </source>
</reference>